<dbReference type="SUPFAM" id="SSF103647">
    <property type="entry name" value="TSP type-3 repeat"/>
    <property type="match status" value="1"/>
</dbReference>
<dbReference type="Gene3D" id="4.10.1080.10">
    <property type="entry name" value="TSP type-3 repeat"/>
    <property type="match status" value="1"/>
</dbReference>
<dbReference type="InterPro" id="IPR003367">
    <property type="entry name" value="Thrombospondin_3-like_rpt"/>
</dbReference>
<evidence type="ECO:0000256" key="1">
    <source>
        <dbReference type="ARBA" id="ARBA00022729"/>
    </source>
</evidence>
<accession>A0A1M6LE59</accession>
<sequence length="804" mass="84719">MKKITQVYGYANIVHTLHFDSNRLKRNNLLRLYVFFVFSLFLSLASFAQTVDANWWNGRGYLVDFRTATPTISCGLTSDGAFEATATWSDPSTGNLIFYVDDGTVRDNLGNLYTNGTGLNTNGTRTQMASVMPVPGTNADQIYIIHSNGRDEDRNGTAFYSVVDVPSQTVISSNNLLLSDNSEAIYGTNNGSACGAWIAAISVDDNTCTADCAATLNLWEVDADNPLTPARGDNPDLTIALPQNLPRPGERGSIRFSPQNDRIAIAIEGGFTTIDGGVYHANWDPSTGGIGTWTKVPISATDDTETGYSVEFSPDGSRLFFGHQTTATFDGQFTGWNGLLFVHVIGETISTALNGSNVVSGVQLGPDDNLYISASGFSALNFVSNPNTVSSTVAPVFQNIPFPTSCTSTGVTQGFNFSQQIVFFGNCLSDTDNDGILDETDNCVNTPNPGQEDADFDGIGDVCDNDADNDGVPDTSDVCPGFDDNLDNDNDDVPDNCDLDNDNDGILDTNEIICATNVEVNSLPYSPVTNLQTGNTGTLADLAANAGNSIDLNYTLNGTATWNRGIEIADDGGEVGANTLLLQPNNVGDGSGSATYEFVFDQESRINNITFGGLDFDDRLVFTAFDVNNNPIPLTTANFTTAGSVNAVGNGFTYIGTLQSFVTANYVNEAVSISVHQAVKRLVVVSGKADADSNNNTIEVYNFSYCTALDSDNDTIPDYLEVDSDNDGCPDAIEGGGSFVAANLTGADNLANSAAGVNGSGVPTISGSPQATAAAVTNSGISACVPIATDDTPADVAEDSGTTN</sequence>
<keyword evidence="2" id="KW-0106">Calcium</keyword>
<dbReference type="EMBL" id="FQYP01000016">
    <property type="protein sequence ID" value="SHJ69521.1"/>
    <property type="molecule type" value="Genomic_DNA"/>
</dbReference>
<keyword evidence="3" id="KW-1133">Transmembrane helix</keyword>
<reference evidence="5" key="1">
    <citation type="submission" date="2016-11" db="EMBL/GenBank/DDBJ databases">
        <authorList>
            <person name="Varghese N."/>
            <person name="Submissions S."/>
        </authorList>
    </citation>
    <scope>NUCLEOTIDE SEQUENCE [LARGE SCALE GENOMIC DNA]</scope>
    <source>
        <strain evidence="5">DSM 22623</strain>
    </source>
</reference>
<keyword evidence="3" id="KW-0812">Transmembrane</keyword>
<dbReference type="GO" id="GO:0005509">
    <property type="term" value="F:calcium ion binding"/>
    <property type="evidence" value="ECO:0007669"/>
    <property type="project" value="InterPro"/>
</dbReference>
<dbReference type="Proteomes" id="UP000184432">
    <property type="component" value="Unassembled WGS sequence"/>
</dbReference>
<dbReference type="RefSeq" id="WP_211483336.1">
    <property type="nucleotide sequence ID" value="NZ_FQYP01000016.1"/>
</dbReference>
<keyword evidence="3" id="KW-0472">Membrane</keyword>
<evidence type="ECO:0000313" key="4">
    <source>
        <dbReference type="EMBL" id="SHJ69521.1"/>
    </source>
</evidence>
<evidence type="ECO:0000256" key="2">
    <source>
        <dbReference type="ARBA" id="ARBA00022837"/>
    </source>
</evidence>
<dbReference type="GO" id="GO:0007155">
    <property type="term" value="P:cell adhesion"/>
    <property type="evidence" value="ECO:0007669"/>
    <property type="project" value="InterPro"/>
</dbReference>
<evidence type="ECO:0000256" key="3">
    <source>
        <dbReference type="SAM" id="Phobius"/>
    </source>
</evidence>
<organism evidence="4 5">
    <name type="scientific">Aquimarina spongiae</name>
    <dbReference type="NCBI Taxonomy" id="570521"/>
    <lineage>
        <taxon>Bacteria</taxon>
        <taxon>Pseudomonadati</taxon>
        <taxon>Bacteroidota</taxon>
        <taxon>Flavobacteriia</taxon>
        <taxon>Flavobacteriales</taxon>
        <taxon>Flavobacteriaceae</taxon>
        <taxon>Aquimarina</taxon>
    </lineage>
</organism>
<dbReference type="PANTHER" id="PTHR10199">
    <property type="entry name" value="THROMBOSPONDIN"/>
    <property type="match status" value="1"/>
</dbReference>
<evidence type="ECO:0000313" key="5">
    <source>
        <dbReference type="Proteomes" id="UP000184432"/>
    </source>
</evidence>
<name>A0A1M6LE59_9FLAO</name>
<dbReference type="Pfam" id="PF02412">
    <property type="entry name" value="TSP_3"/>
    <property type="match status" value="2"/>
</dbReference>
<dbReference type="InterPro" id="IPR018247">
    <property type="entry name" value="EF_Hand_1_Ca_BS"/>
</dbReference>
<gene>
    <name evidence="4" type="ORF">SAMN04488508_1161</name>
</gene>
<dbReference type="InterPro" id="IPR028974">
    <property type="entry name" value="TSP_type-3_rpt"/>
</dbReference>
<protein>
    <submittedName>
        <fullName evidence="4">Thrombospondin type 3 repeat-containing protein</fullName>
    </submittedName>
</protein>
<dbReference type="SUPFAM" id="SSF82171">
    <property type="entry name" value="DPP6 N-terminal domain-like"/>
    <property type="match status" value="1"/>
</dbReference>
<proteinExistence type="predicted"/>
<keyword evidence="5" id="KW-1185">Reference proteome</keyword>
<feature type="non-terminal residue" evidence="4">
    <location>
        <position position="804"/>
    </location>
</feature>
<feature type="transmembrane region" description="Helical" evidence="3">
    <location>
        <begin position="29"/>
        <end position="48"/>
    </location>
</feature>
<dbReference type="AlphaFoldDB" id="A0A1M6LE59"/>
<dbReference type="PROSITE" id="PS00018">
    <property type="entry name" value="EF_HAND_1"/>
    <property type="match status" value="1"/>
</dbReference>
<dbReference type="STRING" id="570521.SAMN04488508_1161"/>
<keyword evidence="1" id="KW-0732">Signal</keyword>